<feature type="compositionally biased region" description="Polar residues" evidence="1">
    <location>
        <begin position="117"/>
        <end position="130"/>
    </location>
</feature>
<evidence type="ECO:0000256" key="1">
    <source>
        <dbReference type="SAM" id="MobiDB-lite"/>
    </source>
</evidence>
<sequence>MQDQNRDLHIDRGLRSSPVLQETTRVQASLIVPPQFIDVEEEGSDQEHLNLDSDSDEAIERGIEEAIQEYLKNKVKDDPLRCTPKKESIPKTANVKATRSNAPAKKSPVKMVGVPKVTSQRSPRCSSPDSVESDDSFEKSISQDIEQYLIEKKLQNNGSTSQKTGPRLKLTPIRSIDKPSPKLKGAAVKSTAESSAQCADLSYSSSDEGIEEAIQMYQMERSRVQESPGGAPGSSLEKAANISHCQVGKSVPEPKKTSTDHRKRKLPNAKAAASTDSTSKRACDGAEWNLECKSQTAAELMCAEAILDISKAILPSQLQTTVLQDKPALPLPPCVIDSPVDSDDSIEQEIRRYLVQKAQTGGLCKPAAKLTPKQTRSDTLKQKPLTNTKNCVSTIKDKSSDQKEALKASPRKAVDPVHGCSVNSELTIAQYSAGKTIETCDDSSKPHSEAEDAKQHIIQAMESLESSARVSGSKWKMYMQVRSNNSGDKSSSLDSDEDLDSAIKDLLRSKRKCKKRPKDGRPQCKKKVRFGELLAKPIETVSIIEQKDCTPKPLVKSCLVISNDPIKNSCKTPMTDLNLQEGKAVSWENPEPSPVSRRVESEPSCASKSVISRALSITQKNSSVNSNDSIEQEIRKFLAERAQKAAELSTAHRIAAFSATAPTCTTSSPATVRKESAVLSSSVTETILQKVREKDRANVQVTQPAIIQQLYSYNENLAPVARVQHPAGIAMNTTPVHSVIVKRESIVDPNRRPAEIPFPAASDRVLVKTGVNSAQRSVPVTGNFVAGLQYISGTEQQLLLSMGKAGTSHLATDFYRPAGTITPLGTCQAMQEKTLILEQPKVVQAPSFSLGAPMVRPALYVVTTKVMQETSALCLPINAATYDTALNLMSIQYCPSQVASPTTACIAPFTFQQTQNGETKVLTPAGGIPKLLTKARASEATPVVLDGDGMYPNVSERAAADLEAGASVLQRDEV</sequence>
<keyword evidence="4" id="KW-1185">Reference proteome</keyword>
<dbReference type="PANTHER" id="PTHR15724">
    <property type="entry name" value="PROTEIN PHOSPHATASE 1 REGULATORY SUBUNIT 26"/>
    <property type="match status" value="1"/>
</dbReference>
<feature type="domain" description="Protein phosphatase 1 regulatory subunit 26 N-terminal" evidence="2">
    <location>
        <begin position="14"/>
        <end position="166"/>
    </location>
</feature>
<evidence type="ECO:0000313" key="4">
    <source>
        <dbReference type="Proteomes" id="UP000824782"/>
    </source>
</evidence>
<dbReference type="Pfam" id="PF15740">
    <property type="entry name" value="PPP1R26_N"/>
    <property type="match status" value="2"/>
</dbReference>
<feature type="compositionally biased region" description="Basic and acidic residues" evidence="1">
    <location>
        <begin position="397"/>
        <end position="406"/>
    </location>
</feature>
<comment type="caution">
    <text evidence="3">The sequence shown here is derived from an EMBL/GenBank/DDBJ whole genome shotgun (WGS) entry which is preliminary data.</text>
</comment>
<dbReference type="Proteomes" id="UP000824782">
    <property type="component" value="Unassembled WGS sequence"/>
</dbReference>
<organism evidence="3 4">
    <name type="scientific">Engystomops pustulosus</name>
    <name type="common">Tungara frog</name>
    <name type="synonym">Physalaemus pustulosus</name>
    <dbReference type="NCBI Taxonomy" id="76066"/>
    <lineage>
        <taxon>Eukaryota</taxon>
        <taxon>Metazoa</taxon>
        <taxon>Chordata</taxon>
        <taxon>Craniata</taxon>
        <taxon>Vertebrata</taxon>
        <taxon>Euteleostomi</taxon>
        <taxon>Amphibia</taxon>
        <taxon>Batrachia</taxon>
        <taxon>Anura</taxon>
        <taxon>Neobatrachia</taxon>
        <taxon>Hyloidea</taxon>
        <taxon>Leptodactylidae</taxon>
        <taxon>Leiuperinae</taxon>
        <taxon>Engystomops</taxon>
    </lineage>
</organism>
<dbReference type="EMBL" id="WNYA01027316">
    <property type="protein sequence ID" value="KAG8537730.1"/>
    <property type="molecule type" value="Genomic_DNA"/>
</dbReference>
<feature type="compositionally biased region" description="Polar residues" evidence="1">
    <location>
        <begin position="155"/>
        <end position="164"/>
    </location>
</feature>
<dbReference type="PANTHER" id="PTHR15724:SF0">
    <property type="entry name" value="PROTEIN PHOSPHATASE 1 REGULATORY SUBUNIT 26"/>
    <property type="match status" value="1"/>
</dbReference>
<proteinExistence type="predicted"/>
<accession>A0AAV6YPU5</accession>
<evidence type="ECO:0000259" key="2">
    <source>
        <dbReference type="Pfam" id="PF15740"/>
    </source>
</evidence>
<feature type="region of interest" description="Disordered" evidence="1">
    <location>
        <begin position="397"/>
        <end position="416"/>
    </location>
</feature>
<feature type="domain" description="Protein phosphatase 1 regulatory subunit 26 N-terminal" evidence="2">
    <location>
        <begin position="190"/>
        <end position="644"/>
    </location>
</feature>
<feature type="compositionally biased region" description="Polar residues" evidence="1">
    <location>
        <begin position="191"/>
        <end position="205"/>
    </location>
</feature>
<dbReference type="GO" id="GO:0004864">
    <property type="term" value="F:protein phosphatase inhibitor activity"/>
    <property type="evidence" value="ECO:0007669"/>
    <property type="project" value="InterPro"/>
</dbReference>
<dbReference type="InterPro" id="IPR031474">
    <property type="entry name" value="PPP1R26_N"/>
</dbReference>
<dbReference type="AlphaFoldDB" id="A0AAV6YPU5"/>
<reference evidence="3" key="1">
    <citation type="thesis" date="2020" institute="ProQuest LLC" country="789 East Eisenhower Parkway, Ann Arbor, MI, USA">
        <title>Comparative Genomics and Chromosome Evolution.</title>
        <authorList>
            <person name="Mudd A.B."/>
        </authorList>
    </citation>
    <scope>NUCLEOTIDE SEQUENCE</scope>
    <source>
        <strain evidence="3">237g6f4</strain>
        <tissue evidence="3">Blood</tissue>
    </source>
</reference>
<feature type="region of interest" description="Disordered" evidence="1">
    <location>
        <begin position="221"/>
        <end position="280"/>
    </location>
</feature>
<name>A0AAV6YPU5_ENGPU</name>
<feature type="region of interest" description="Disordered" evidence="1">
    <location>
        <begin position="82"/>
        <end position="205"/>
    </location>
</feature>
<evidence type="ECO:0000313" key="3">
    <source>
        <dbReference type="EMBL" id="KAG8537730.1"/>
    </source>
</evidence>
<dbReference type="InterPro" id="IPR026130">
    <property type="entry name" value="PPP1R26"/>
</dbReference>
<protein>
    <recommendedName>
        <fullName evidence="2">Protein phosphatase 1 regulatory subunit 26 N-terminal domain-containing protein</fullName>
    </recommendedName>
</protein>
<gene>
    <name evidence="3" type="ORF">GDO81_024018</name>
</gene>